<keyword evidence="4" id="KW-0862">Zinc</keyword>
<organism evidence="7 8">
    <name type="scientific">candidate division MSBL1 archaeon SCGC-AAA259I07</name>
    <dbReference type="NCBI Taxonomy" id="1698266"/>
    <lineage>
        <taxon>Archaea</taxon>
        <taxon>Methanobacteriati</taxon>
        <taxon>Methanobacteriota</taxon>
        <taxon>candidate division MSBL1</taxon>
    </lineage>
</organism>
<dbReference type="InterPro" id="IPR028090">
    <property type="entry name" value="JAB_dom_prok"/>
</dbReference>
<dbReference type="EMBL" id="LHXQ01000058">
    <property type="protein sequence ID" value="KXA94281.1"/>
    <property type="molecule type" value="Genomic_DNA"/>
</dbReference>
<name>A0A133UJ68_9EURY</name>
<keyword evidence="8" id="KW-1185">Reference proteome</keyword>
<keyword evidence="2" id="KW-0479">Metal-binding</keyword>
<dbReference type="Gene3D" id="3.40.140.10">
    <property type="entry name" value="Cytidine Deaminase, domain 2"/>
    <property type="match status" value="1"/>
</dbReference>
<comment type="caution">
    <text evidence="7">The sequence shown here is derived from an EMBL/GenBank/DDBJ whole genome shotgun (WGS) entry which is preliminary data.</text>
</comment>
<dbReference type="SUPFAM" id="SSF102712">
    <property type="entry name" value="JAB1/MPN domain"/>
    <property type="match status" value="1"/>
</dbReference>
<accession>A0A133UJ68</accession>
<dbReference type="GO" id="GO:0046872">
    <property type="term" value="F:metal ion binding"/>
    <property type="evidence" value="ECO:0007669"/>
    <property type="project" value="UniProtKB-KW"/>
</dbReference>
<protein>
    <recommendedName>
        <fullName evidence="6">JAB domain-containing protein</fullName>
    </recommendedName>
</protein>
<evidence type="ECO:0000256" key="2">
    <source>
        <dbReference type="ARBA" id="ARBA00022723"/>
    </source>
</evidence>
<dbReference type="Proteomes" id="UP000070155">
    <property type="component" value="Unassembled WGS sequence"/>
</dbReference>
<dbReference type="AlphaFoldDB" id="A0A133UJ68"/>
<keyword evidence="3" id="KW-0378">Hydrolase</keyword>
<proteinExistence type="predicted"/>
<evidence type="ECO:0000256" key="1">
    <source>
        <dbReference type="ARBA" id="ARBA00022670"/>
    </source>
</evidence>
<evidence type="ECO:0000256" key="3">
    <source>
        <dbReference type="ARBA" id="ARBA00022801"/>
    </source>
</evidence>
<feature type="domain" description="JAB" evidence="6">
    <location>
        <begin position="8"/>
        <end position="109"/>
    </location>
</feature>
<evidence type="ECO:0000259" key="6">
    <source>
        <dbReference type="Pfam" id="PF14464"/>
    </source>
</evidence>
<dbReference type="Pfam" id="PF14464">
    <property type="entry name" value="Prok-JAB"/>
    <property type="match status" value="1"/>
</dbReference>
<sequence>MPIREIHKEVLNLILHSSRSSHPNEFAGILRAEEKRVTEVLVLPGTYSSDRSVLMRLDMLPISSRACGSVHSHTSTNIRPSRADLNFFNKLGEAHVIVTPPYDETSWKAYNSRGSEISLDVVESENRELVSRKFSEDFFGT</sequence>
<evidence type="ECO:0000256" key="4">
    <source>
        <dbReference type="ARBA" id="ARBA00022833"/>
    </source>
</evidence>
<evidence type="ECO:0000256" key="5">
    <source>
        <dbReference type="ARBA" id="ARBA00023049"/>
    </source>
</evidence>
<evidence type="ECO:0000313" key="8">
    <source>
        <dbReference type="Proteomes" id="UP000070155"/>
    </source>
</evidence>
<evidence type="ECO:0000313" key="7">
    <source>
        <dbReference type="EMBL" id="KXA94281.1"/>
    </source>
</evidence>
<dbReference type="GO" id="GO:0006508">
    <property type="term" value="P:proteolysis"/>
    <property type="evidence" value="ECO:0007669"/>
    <property type="project" value="UniProtKB-KW"/>
</dbReference>
<keyword evidence="1" id="KW-0645">Protease</keyword>
<gene>
    <name evidence="7" type="ORF">AKJ36_03130</name>
</gene>
<reference evidence="7 8" key="1">
    <citation type="journal article" date="2016" name="Sci. Rep.">
        <title>Metabolic traits of an uncultured archaeal lineage -MSBL1- from brine pools of the Red Sea.</title>
        <authorList>
            <person name="Mwirichia R."/>
            <person name="Alam I."/>
            <person name="Rashid M."/>
            <person name="Vinu M."/>
            <person name="Ba-Alawi W."/>
            <person name="Anthony Kamau A."/>
            <person name="Kamanda Ngugi D."/>
            <person name="Goker M."/>
            <person name="Klenk H.P."/>
            <person name="Bajic V."/>
            <person name="Stingl U."/>
        </authorList>
    </citation>
    <scope>NUCLEOTIDE SEQUENCE [LARGE SCALE GENOMIC DNA]</scope>
    <source>
        <strain evidence="7">SCGC-AAA259I07</strain>
    </source>
</reference>
<dbReference type="CDD" id="cd08072">
    <property type="entry name" value="MPN_archaeal"/>
    <property type="match status" value="1"/>
</dbReference>
<dbReference type="GO" id="GO:0008237">
    <property type="term" value="F:metallopeptidase activity"/>
    <property type="evidence" value="ECO:0007669"/>
    <property type="project" value="UniProtKB-KW"/>
</dbReference>
<keyword evidence="5" id="KW-0482">Metalloprotease</keyword>